<dbReference type="InterPro" id="IPR033116">
    <property type="entry name" value="TRYPSIN_SER"/>
</dbReference>
<feature type="compositionally biased region" description="Polar residues" evidence="7">
    <location>
        <begin position="14"/>
        <end position="24"/>
    </location>
</feature>
<dbReference type="InterPro" id="IPR001314">
    <property type="entry name" value="Peptidase_S1A"/>
</dbReference>
<dbReference type="InterPro" id="IPR018114">
    <property type="entry name" value="TRYPSIN_HIS"/>
</dbReference>
<comment type="subcellular location">
    <subcellularLocation>
        <location evidence="1">Secreted</location>
    </subcellularLocation>
</comment>
<name>A0A814DVP5_9BILA</name>
<evidence type="ECO:0000256" key="1">
    <source>
        <dbReference type="ARBA" id="ARBA00004613"/>
    </source>
</evidence>
<evidence type="ECO:0000256" key="4">
    <source>
        <dbReference type="ARBA" id="ARBA00023157"/>
    </source>
</evidence>
<keyword evidence="11" id="KW-1185">Reference proteome</keyword>
<dbReference type="EMBL" id="CAJNOC010002952">
    <property type="protein sequence ID" value="CAF0959695.1"/>
    <property type="molecule type" value="Genomic_DNA"/>
</dbReference>
<accession>A0A814DVP5</accession>
<comment type="caution">
    <text evidence="10">The sequence shown here is derived from an EMBL/GenBank/DDBJ whole genome shotgun (WGS) entry which is preliminary data.</text>
</comment>
<evidence type="ECO:0000313" key="10">
    <source>
        <dbReference type="EMBL" id="CAF0959695.1"/>
    </source>
</evidence>
<dbReference type="FunFam" id="2.40.10.10:FF:000068">
    <property type="entry name" value="transmembrane protease serine 2"/>
    <property type="match status" value="1"/>
</dbReference>
<organism evidence="10 11">
    <name type="scientific">Brachionus calyciflorus</name>
    <dbReference type="NCBI Taxonomy" id="104777"/>
    <lineage>
        <taxon>Eukaryota</taxon>
        <taxon>Metazoa</taxon>
        <taxon>Spiralia</taxon>
        <taxon>Gnathifera</taxon>
        <taxon>Rotifera</taxon>
        <taxon>Eurotatoria</taxon>
        <taxon>Monogononta</taxon>
        <taxon>Pseudotrocha</taxon>
        <taxon>Ploima</taxon>
        <taxon>Brachionidae</taxon>
        <taxon>Brachionus</taxon>
    </lineage>
</organism>
<keyword evidence="5" id="KW-0325">Glycoprotein</keyword>
<dbReference type="OrthoDB" id="6514235at2759"/>
<evidence type="ECO:0000256" key="8">
    <source>
        <dbReference type="SAM" id="Phobius"/>
    </source>
</evidence>
<feature type="transmembrane region" description="Helical" evidence="8">
    <location>
        <begin position="40"/>
        <end position="67"/>
    </location>
</feature>
<keyword evidence="6" id="KW-0645">Protease</keyword>
<dbReference type="GO" id="GO:0006508">
    <property type="term" value="P:proteolysis"/>
    <property type="evidence" value="ECO:0007669"/>
    <property type="project" value="UniProtKB-KW"/>
</dbReference>
<dbReference type="PANTHER" id="PTHR24252:SF7">
    <property type="entry name" value="HYALIN"/>
    <property type="match status" value="1"/>
</dbReference>
<dbReference type="PROSITE" id="PS00135">
    <property type="entry name" value="TRYPSIN_SER"/>
    <property type="match status" value="1"/>
</dbReference>
<keyword evidence="6" id="KW-0720">Serine protease</keyword>
<keyword evidence="6" id="KW-0378">Hydrolase</keyword>
<dbReference type="SUPFAM" id="SSF50494">
    <property type="entry name" value="Trypsin-like serine proteases"/>
    <property type="match status" value="1"/>
</dbReference>
<keyword evidence="2" id="KW-0964">Secreted</keyword>
<feature type="domain" description="Peptidase S1" evidence="9">
    <location>
        <begin position="155"/>
        <end position="401"/>
    </location>
</feature>
<evidence type="ECO:0000259" key="9">
    <source>
        <dbReference type="PROSITE" id="PS50240"/>
    </source>
</evidence>
<evidence type="ECO:0000256" key="7">
    <source>
        <dbReference type="SAM" id="MobiDB-lite"/>
    </source>
</evidence>
<feature type="region of interest" description="Disordered" evidence="7">
    <location>
        <begin position="1"/>
        <end position="24"/>
    </location>
</feature>
<dbReference type="Pfam" id="PF00089">
    <property type="entry name" value="Trypsin"/>
    <property type="match status" value="1"/>
</dbReference>
<dbReference type="GO" id="GO:0005576">
    <property type="term" value="C:extracellular region"/>
    <property type="evidence" value="ECO:0007669"/>
    <property type="project" value="UniProtKB-SubCell"/>
</dbReference>
<dbReference type="InterPro" id="IPR043504">
    <property type="entry name" value="Peptidase_S1_PA_chymotrypsin"/>
</dbReference>
<evidence type="ECO:0000313" key="11">
    <source>
        <dbReference type="Proteomes" id="UP000663879"/>
    </source>
</evidence>
<dbReference type="PRINTS" id="PR00722">
    <property type="entry name" value="CHYMOTRYPSIN"/>
</dbReference>
<dbReference type="Proteomes" id="UP000663879">
    <property type="component" value="Unassembled WGS sequence"/>
</dbReference>
<proteinExistence type="predicted"/>
<keyword evidence="4" id="KW-1015">Disulfide bond</keyword>
<evidence type="ECO:0000256" key="5">
    <source>
        <dbReference type="ARBA" id="ARBA00023180"/>
    </source>
</evidence>
<dbReference type="PROSITE" id="PS50240">
    <property type="entry name" value="TRYPSIN_DOM"/>
    <property type="match status" value="1"/>
</dbReference>
<keyword evidence="3" id="KW-0732">Signal</keyword>
<keyword evidence="8" id="KW-0812">Transmembrane</keyword>
<keyword evidence="8" id="KW-0472">Membrane</keyword>
<gene>
    <name evidence="10" type="ORF">OXX778_LOCUS14380</name>
</gene>
<reference evidence="10" key="1">
    <citation type="submission" date="2021-02" db="EMBL/GenBank/DDBJ databases">
        <authorList>
            <person name="Nowell W R."/>
        </authorList>
    </citation>
    <scope>NUCLEOTIDE SEQUENCE</scope>
    <source>
        <strain evidence="10">Ploen Becks lab</strain>
    </source>
</reference>
<keyword evidence="8" id="KW-1133">Transmembrane helix</keyword>
<dbReference type="FunFam" id="2.40.10.10:FF:000054">
    <property type="entry name" value="Complement C1r subcomponent"/>
    <property type="match status" value="1"/>
</dbReference>
<dbReference type="SMART" id="SM00020">
    <property type="entry name" value="Tryp_SPc"/>
    <property type="match status" value="1"/>
</dbReference>
<dbReference type="AlphaFoldDB" id="A0A814DVP5"/>
<dbReference type="GO" id="GO:0004252">
    <property type="term" value="F:serine-type endopeptidase activity"/>
    <property type="evidence" value="ECO:0007669"/>
    <property type="project" value="InterPro"/>
</dbReference>
<dbReference type="Gene3D" id="2.40.10.10">
    <property type="entry name" value="Trypsin-like serine proteases"/>
    <property type="match status" value="1"/>
</dbReference>
<dbReference type="PROSITE" id="PS00134">
    <property type="entry name" value="TRYPSIN_HIS"/>
    <property type="match status" value="1"/>
</dbReference>
<protein>
    <recommendedName>
        <fullName evidence="9">Peptidase S1 domain-containing protein</fullName>
    </recommendedName>
</protein>
<dbReference type="PANTHER" id="PTHR24252">
    <property type="entry name" value="ACROSIN-RELATED"/>
    <property type="match status" value="1"/>
</dbReference>
<dbReference type="CDD" id="cd00190">
    <property type="entry name" value="Tryp_SPc"/>
    <property type="match status" value="1"/>
</dbReference>
<sequence length="402" mass="45517">MMVFSVDQHESPGSKDQSTNSQTLQTPRIVQSNKYCSKCLFTFLILSIGFIVLCCVLMAIMTTSVFIKTSDLNEVYSKNKELEFLLTNNNSDVLNDPNKLERNVLGWLQNKIRKSFFKNKDNNYNTPNQYMSNSRPQMPECGIPGIQPRILNTRIMNGKEALPNSWPWAVSIGLEGPRDKVPHACGGTLINKRTVITAAHCVIRNSIFTLVGSPAPYTKYNSIEKMLRIYIGLHDRNDINEKNVYSVESIIMHERFDPITFKNDVAIIRLDRDVQSSYEIGFACLGKLNQVQPGDTVYAIGWGYTEMSRNQASRYLMQVDLTVQKKENCLIQYVDIDQFCAGNIFLKKDTCNGDSGGPILKYINNRWTLVGIVSNGDVSCGGTGIYINVAFFYDWILRNSRV</sequence>
<dbReference type="InterPro" id="IPR001254">
    <property type="entry name" value="Trypsin_dom"/>
</dbReference>
<evidence type="ECO:0000256" key="6">
    <source>
        <dbReference type="RuleBase" id="RU363034"/>
    </source>
</evidence>
<evidence type="ECO:0000256" key="3">
    <source>
        <dbReference type="ARBA" id="ARBA00022729"/>
    </source>
</evidence>
<evidence type="ECO:0000256" key="2">
    <source>
        <dbReference type="ARBA" id="ARBA00022525"/>
    </source>
</evidence>
<dbReference type="InterPro" id="IPR009003">
    <property type="entry name" value="Peptidase_S1_PA"/>
</dbReference>